<organism evidence="1 2">
    <name type="scientific">Sporolactobacillus inulinus</name>
    <dbReference type="NCBI Taxonomy" id="2078"/>
    <lineage>
        <taxon>Bacteria</taxon>
        <taxon>Bacillati</taxon>
        <taxon>Bacillota</taxon>
        <taxon>Bacilli</taxon>
        <taxon>Bacillales</taxon>
        <taxon>Sporolactobacillaceae</taxon>
        <taxon>Sporolactobacillus</taxon>
    </lineage>
</organism>
<protein>
    <submittedName>
        <fullName evidence="1">Glucose-6-phosphate isomerase</fullName>
        <ecNumber evidence="1">5.3.1.9</ecNumber>
    </submittedName>
</protein>
<reference evidence="1 2" key="1">
    <citation type="submission" date="2017-11" db="EMBL/GenBank/DDBJ databases">
        <title>Draft Genome Sequence of Sporolactobacillus inulinus NBRC 111894 Isolated from Koso, a Japanese Sugar-Vegetable Fermented Beverage.</title>
        <authorList>
            <person name="Chiou T.Y."/>
            <person name="Oshima K."/>
            <person name="Suda W."/>
            <person name="Hattori M."/>
            <person name="Takahashi T."/>
        </authorList>
    </citation>
    <scope>NUCLEOTIDE SEQUENCE [LARGE SCALE GENOMIC DNA]</scope>
    <source>
        <strain evidence="1 2">NBRC111894</strain>
    </source>
</reference>
<keyword evidence="1" id="KW-0413">Isomerase</keyword>
<evidence type="ECO:0000313" key="2">
    <source>
        <dbReference type="Proteomes" id="UP000319716"/>
    </source>
</evidence>
<dbReference type="AlphaFoldDB" id="A0A4Y1ZEX0"/>
<proteinExistence type="predicted"/>
<accession>A0A4Y1ZEX0</accession>
<name>A0A4Y1ZEX0_9BACL</name>
<dbReference type="EC" id="5.3.1.9" evidence="1"/>
<comment type="caution">
    <text evidence="1">The sequence shown here is derived from an EMBL/GenBank/DDBJ whole genome shotgun (WGS) entry which is preliminary data.</text>
</comment>
<gene>
    <name evidence="1" type="ORF">NBRC111894_3270</name>
</gene>
<dbReference type="Proteomes" id="UP000319716">
    <property type="component" value="Unassembled WGS sequence"/>
</dbReference>
<evidence type="ECO:0000313" key="1">
    <source>
        <dbReference type="EMBL" id="GAY77716.1"/>
    </source>
</evidence>
<sequence>MFETAVLVDEPRKNVAIKAEKENLDNLNFLADKTMDYVNKKQLKAFVLLIRTAKCRNWWSRFLN</sequence>
<dbReference type="EMBL" id="BEXB01000031">
    <property type="protein sequence ID" value="GAY77716.1"/>
    <property type="molecule type" value="Genomic_DNA"/>
</dbReference>
<dbReference type="GO" id="GO:0004347">
    <property type="term" value="F:glucose-6-phosphate isomerase activity"/>
    <property type="evidence" value="ECO:0007669"/>
    <property type="project" value="UniProtKB-EC"/>
</dbReference>